<keyword evidence="5" id="KW-0503">Monooxygenase</keyword>
<name>A0A6T8ZS72_9DINO</name>
<reference evidence="10" key="1">
    <citation type="submission" date="2021-01" db="EMBL/GenBank/DDBJ databases">
        <authorList>
            <person name="Corre E."/>
            <person name="Pelletier E."/>
            <person name="Niang G."/>
            <person name="Scheremetjew M."/>
            <person name="Finn R."/>
            <person name="Kale V."/>
            <person name="Holt S."/>
            <person name="Cochrane G."/>
            <person name="Meng A."/>
            <person name="Brown T."/>
            <person name="Cohen L."/>
        </authorList>
    </citation>
    <scope>NUCLEOTIDE SEQUENCE</scope>
    <source>
        <strain evidence="10">Pbaha01</strain>
    </source>
</reference>
<dbReference type="PANTHER" id="PTHR10157:SF23">
    <property type="entry name" value="MOXD1 HOMOLOG 1"/>
    <property type="match status" value="1"/>
</dbReference>
<dbReference type="Gene3D" id="2.60.120.230">
    <property type="match status" value="1"/>
</dbReference>
<dbReference type="GO" id="GO:0005507">
    <property type="term" value="F:copper ion binding"/>
    <property type="evidence" value="ECO:0007669"/>
    <property type="project" value="InterPro"/>
</dbReference>
<dbReference type="InterPro" id="IPR000945">
    <property type="entry name" value="DBH-like"/>
</dbReference>
<dbReference type="Pfam" id="PF01082">
    <property type="entry name" value="Cu2_monooxygen"/>
    <property type="match status" value="1"/>
</dbReference>
<feature type="domain" description="DOMON" evidence="9">
    <location>
        <begin position="45"/>
        <end position="164"/>
    </location>
</feature>
<dbReference type="Pfam" id="PF03351">
    <property type="entry name" value="DOMON"/>
    <property type="match status" value="1"/>
</dbReference>
<dbReference type="PROSITE" id="PS50836">
    <property type="entry name" value="DOMON"/>
    <property type="match status" value="1"/>
</dbReference>
<evidence type="ECO:0000256" key="5">
    <source>
        <dbReference type="ARBA" id="ARBA00023033"/>
    </source>
</evidence>
<proteinExistence type="inferred from homology"/>
<evidence type="ECO:0000256" key="7">
    <source>
        <dbReference type="ARBA" id="ARBA00023180"/>
    </source>
</evidence>
<evidence type="ECO:0000256" key="2">
    <source>
        <dbReference type="ARBA" id="ARBA00022723"/>
    </source>
</evidence>
<dbReference type="EMBL" id="HBEG01039287">
    <property type="protein sequence ID" value="CAD8378762.1"/>
    <property type="molecule type" value="Transcribed_RNA"/>
</dbReference>
<dbReference type="InterPro" id="IPR008977">
    <property type="entry name" value="PHM/PNGase_F_dom_sf"/>
</dbReference>
<evidence type="ECO:0000256" key="8">
    <source>
        <dbReference type="SAM" id="MobiDB-lite"/>
    </source>
</evidence>
<dbReference type="CDD" id="cd09631">
    <property type="entry name" value="DOMON_DOH"/>
    <property type="match status" value="1"/>
</dbReference>
<dbReference type="PROSITE" id="PS00084">
    <property type="entry name" value="CU2_MONOOXYGENASE_1"/>
    <property type="match status" value="1"/>
</dbReference>
<evidence type="ECO:0000313" key="11">
    <source>
        <dbReference type="EMBL" id="CAD8378762.1"/>
    </source>
</evidence>
<evidence type="ECO:0000313" key="10">
    <source>
        <dbReference type="EMBL" id="CAD8378759.1"/>
    </source>
</evidence>
<dbReference type="Gene3D" id="2.60.120.310">
    <property type="entry name" value="Copper type II, ascorbate-dependent monooxygenase, N-terminal domain"/>
    <property type="match status" value="1"/>
</dbReference>
<dbReference type="GO" id="GO:0004500">
    <property type="term" value="F:dopamine beta-monooxygenase activity"/>
    <property type="evidence" value="ECO:0007669"/>
    <property type="project" value="InterPro"/>
</dbReference>
<dbReference type="EMBL" id="HBEG01039286">
    <property type="protein sequence ID" value="CAD8378759.1"/>
    <property type="molecule type" value="Transcribed_RNA"/>
</dbReference>
<protein>
    <recommendedName>
        <fullName evidence="9">DOMON domain-containing protein</fullName>
    </recommendedName>
</protein>
<comment type="similarity">
    <text evidence="1">Belongs to the copper type II ascorbate-dependent monooxygenase family.</text>
</comment>
<dbReference type="InterPro" id="IPR045266">
    <property type="entry name" value="DOH_DOMON"/>
</dbReference>
<evidence type="ECO:0000256" key="6">
    <source>
        <dbReference type="ARBA" id="ARBA00023157"/>
    </source>
</evidence>
<evidence type="ECO:0000259" key="9">
    <source>
        <dbReference type="PROSITE" id="PS50836"/>
    </source>
</evidence>
<keyword evidence="2" id="KW-0479">Metal-binding</keyword>
<keyword evidence="7" id="KW-0325">Glycoprotein</keyword>
<organism evidence="10">
    <name type="scientific">Pyrodinium bahamense</name>
    <dbReference type="NCBI Taxonomy" id="73915"/>
    <lineage>
        <taxon>Eukaryota</taxon>
        <taxon>Sar</taxon>
        <taxon>Alveolata</taxon>
        <taxon>Dinophyceae</taxon>
        <taxon>Gonyaulacales</taxon>
        <taxon>Pyrocystaceae</taxon>
        <taxon>Pyrodinium</taxon>
    </lineage>
</organism>
<dbReference type="InterPro" id="IPR000323">
    <property type="entry name" value="Cu2_ascorb_mOase_N"/>
</dbReference>
<evidence type="ECO:0000256" key="1">
    <source>
        <dbReference type="ARBA" id="ARBA00010676"/>
    </source>
</evidence>
<evidence type="ECO:0000256" key="4">
    <source>
        <dbReference type="ARBA" id="ARBA00023008"/>
    </source>
</evidence>
<evidence type="ECO:0000256" key="3">
    <source>
        <dbReference type="ARBA" id="ARBA00023002"/>
    </source>
</evidence>
<dbReference type="InterPro" id="IPR024548">
    <property type="entry name" value="Cu2_monoox_C"/>
</dbReference>
<keyword evidence="6" id="KW-1015">Disulfide bond</keyword>
<gene>
    <name evidence="10" type="ORF">PBAH0796_LOCUS23959</name>
    <name evidence="11" type="ORF">PBAH0796_LOCUS23960</name>
</gene>
<dbReference type="SUPFAM" id="SSF49742">
    <property type="entry name" value="PHM/PNGase F"/>
    <property type="match status" value="2"/>
</dbReference>
<dbReference type="Pfam" id="PF03712">
    <property type="entry name" value="Cu2_monoox_C"/>
    <property type="match status" value="1"/>
</dbReference>
<dbReference type="PANTHER" id="PTHR10157">
    <property type="entry name" value="DOPAMINE BETA HYDROXYLASE RELATED"/>
    <property type="match status" value="1"/>
</dbReference>
<keyword evidence="3" id="KW-0560">Oxidoreductase</keyword>
<dbReference type="SMART" id="SM00664">
    <property type="entry name" value="DoH"/>
    <property type="match status" value="2"/>
</dbReference>
<keyword evidence="4" id="KW-0186">Copper</keyword>
<dbReference type="InterPro" id="IPR036939">
    <property type="entry name" value="Cu2_ascorb_mOase_N_sf"/>
</dbReference>
<dbReference type="InterPro" id="IPR005018">
    <property type="entry name" value="DOMON_domain"/>
</dbReference>
<dbReference type="InterPro" id="IPR014784">
    <property type="entry name" value="Cu2_ascorb_mOase-like_C"/>
</dbReference>
<sequence length="1324" mass="144963">MTAAKEFSTQDDSSKEIALPFTMPFDTSGYTNKIELTSTEGGIATGAVAYYKIDADHIYLGLAANSGFVGFGMNPGSPSMRNADIVVCREYNMGSVSAADYFATANAAPQLDEVQDWTTLRGGRETSNGRQVTWCEISRPRETCETQEDYQLTSDTAALFGLIAFAQPSATTDQLSYHGASQRKVAVFQFKEPSDVVESDAQVMTVVAPEVTAPTDAGSYVCSFHVLPIDPSSKFHIVNFKAKWNWGSTAYRAGVTHHMDMFACTGPIPGVSNGDIVPCQGDAMRHCSEVFLSTAQMYTRQGETLPADAGIAVGQGAVIYTMISRHFYNPRRLPGLTDDNSHFEITYTPTLRPNNLRIFLMTTTHITVPARTRESVVRSWCPSDCTRRLKGTTTIRHLGFHMHNHGIRSKLRVIRDGRELEPLGEVAPWDQAHANMHLNRQLVPGDDLILECVYSNPHDRILKYGESLSDEMCVATMIVVGPGSLKMCADGPEGIKSLLPFCYRSNGAVKYSNPYCRLGTPFTYCPDADNYNGHGRPTLITWDSHREMNFVQYDHKLKKCNGPGDRKLLVPAVAGSCVAPAIYNGSVTSESQHVPTSDRSDASSLDLTAEAAQTPGVILGEADCAMGSLAYKVSWATSCSERAVTFELEANGNLEWLSLGLLDGGSAASPLPAGRMNRLGNVARYVTGKSSNGKSFAKFTRPFNTSDGLPLTESGFVYMVCMASYGADNSDAKQNVSQQIPTRISLFGGLPEYYKVPNGSNGSSTSPTKPNQGLGWEIRKSGRCEQAAPTNLASCWPLAGNAGVKFERSGTQNSESLPRGCFVRNKEVLYNSFKSSANCSEEAVCLCRKMSMAAYMMDSGSCLESTRLAEDECEAKAHELRITYREFRPFSTSNWPAGCFQVKGKLWFNRQQDSIVPCGKEDSVCICGDASSEPAPSEPVKTAYLLDSGVCPASSRVSENECKTKADELKIAYSKWTTISTHNWQAGCFLDNGELTFNNKQDSPVPCGHSGTLCICGTASKKPDAETEPEPEPEPEPKPESGAEPEPEPEPEPIGLSYQIKFAVGSCAKRLDSVEACKEAADALKYQYTDFIRNLSRDDWPTGCFGFVGKLWYNPVASGAQCDKAPGRLFCICAREPEPLREPEPEPAPSYQMKATGLCTKRAQSAQACLEAAWALKYHVERFKADFSNKDWPPGCFAINNKLWYNRQATDVKCDKAPHGQLICLCEKESEAEPEPEPEPAPQTPSYQRKVTGTCATRVQNAEACKQAAAALDYQYTSFAPHFSHDNWPPGCFAYNNKLWYNTKTTDVKCDRAPGRLFCLCDAR</sequence>
<accession>A0A6T8ZS72</accession>
<feature type="region of interest" description="Disordered" evidence="8">
    <location>
        <begin position="1020"/>
        <end position="1054"/>
    </location>
</feature>
<dbReference type="InterPro" id="IPR020611">
    <property type="entry name" value="Cu2_ascorb_mOase_CS-1"/>
</dbReference>